<reference evidence="2" key="1">
    <citation type="submission" date="2021-01" db="EMBL/GenBank/DDBJ databases">
        <authorList>
            <person name="Corre E."/>
            <person name="Pelletier E."/>
            <person name="Niang G."/>
            <person name="Scheremetjew M."/>
            <person name="Finn R."/>
            <person name="Kale V."/>
            <person name="Holt S."/>
            <person name="Cochrane G."/>
            <person name="Meng A."/>
            <person name="Brown T."/>
            <person name="Cohen L."/>
        </authorList>
    </citation>
    <scope>NUCLEOTIDE SEQUENCE</scope>
    <source>
        <strain evidence="2">CCMP645</strain>
    </source>
</reference>
<accession>A0A7S4B552</accession>
<proteinExistence type="predicted"/>
<keyword evidence="1" id="KW-0732">Signal</keyword>
<organism evidence="2">
    <name type="scientific">Chrysotila carterae</name>
    <name type="common">Marine alga</name>
    <name type="synonym">Syracosphaera carterae</name>
    <dbReference type="NCBI Taxonomy" id="13221"/>
    <lineage>
        <taxon>Eukaryota</taxon>
        <taxon>Haptista</taxon>
        <taxon>Haptophyta</taxon>
        <taxon>Prymnesiophyceae</taxon>
        <taxon>Isochrysidales</taxon>
        <taxon>Isochrysidaceae</taxon>
        <taxon>Chrysotila</taxon>
    </lineage>
</organism>
<feature type="signal peptide" evidence="1">
    <location>
        <begin position="1"/>
        <end position="39"/>
    </location>
</feature>
<feature type="chain" id="PRO_5031369495" evidence="1">
    <location>
        <begin position="40"/>
        <end position="229"/>
    </location>
</feature>
<dbReference type="EMBL" id="HBIZ01011593">
    <property type="protein sequence ID" value="CAE0754336.1"/>
    <property type="molecule type" value="Transcribed_RNA"/>
</dbReference>
<evidence type="ECO:0000256" key="1">
    <source>
        <dbReference type="SAM" id="SignalP"/>
    </source>
</evidence>
<dbReference type="AlphaFoldDB" id="A0A7S4B552"/>
<protein>
    <submittedName>
        <fullName evidence="2">Uncharacterized protein</fullName>
    </submittedName>
</protein>
<sequence length="229" mass="24521">MSQTSQAHKPGIFHHISIMAMAALSVAIVVVMLVSPATAFGATGGEDCSPVYSCLLRPNWLAKATASANLTYTNSPRTLTEIWEHFADHNVFRLTDGFVVKNISPAPELAQPYDEFGPGHIYEVTPQPGLTLRIMTTWSDPKAGLVFSWMAGCGAVGAPVTATLGHEGIVAYIEQVGEGTFYIRMGTTFCQPDAAAVDGTSAFFTNFFETVLNAQIDWIAGGSCDPCEH</sequence>
<gene>
    <name evidence="2" type="ORF">PCAR00345_LOCUS6923</name>
</gene>
<evidence type="ECO:0000313" key="2">
    <source>
        <dbReference type="EMBL" id="CAE0754336.1"/>
    </source>
</evidence>
<name>A0A7S4B552_CHRCT</name>